<dbReference type="OrthoDB" id="863479at2"/>
<dbReference type="InterPro" id="IPR001322">
    <property type="entry name" value="Lamin_tail_dom"/>
</dbReference>
<dbReference type="InterPro" id="IPR036415">
    <property type="entry name" value="Lamin_tail_dom_sf"/>
</dbReference>
<reference evidence="3 4" key="1">
    <citation type="submission" date="2018-12" db="EMBL/GenBank/DDBJ databases">
        <title>Hymenobacter gummosus sp. nov., isolated from a spring.</title>
        <authorList>
            <person name="Nie L."/>
        </authorList>
    </citation>
    <scope>NUCLEOTIDE SEQUENCE [LARGE SCALE GENOMIC DNA]</scope>
    <source>
        <strain evidence="3 4">KCTC 52166</strain>
    </source>
</reference>
<sequence length="1513" mass="152263">MARWLTALLLLCAPLVGWGQIIAVQDFEATPATPTAVVALTGGGFETRTGGLTPNAPLFVSGARGYSVSGGTATITSDADINTTGYTDVSVDFRLASFSGTSGNGADSPDLVTLAISTDGGFSYVDQVRVRGGAATGSNSRWSFTSGTATATRAHGTGAVTVFTGGGGSSAPGYSTVSVTAIPTTTQLRFRITLFNDNASETWTIDDVVVRGTAGTPTPSVTVSSAGPLSVGSTNSGTPSTSTATYNVSGSNLTADLVVTAPTNFQVSTSSTSGFGSSVTLTPSSGSISTTAIYVRLSGTGTGAVSGNVTNASTNATTRNVAVEGTVNSITPTITVSPAALNAFNTLAGTPSAAQSYTVGGSNLTTDITVTAPTGYEVSLSSGSGFGATVAVPQTGGTASSTVYVRLSGAGSGTVAGNLLHQATGATDVTKAVTGTVVAEPTTQPTVSTGTIGGSSVVLTVAGGDGTSRLLVIRQTSTGAVAPVDQTAYTANVAFGNSGTGTTTGAGNYVVLNGTATSVTVTGLTPNTAYTAEVYAYNTSATAGFENYLTTTPGTANFTTLTAPVAGQVVISQVYGGGGNSGSVYRNDFIELHNTTGSAISVSGWSVQYSSSSGTSWQSTPLTGTIPAYGYYLVQQAAGSGGTTALPTPDVVGTTTMSGTNGKVLLSSVTTAYSVSCPTADVLDLVGYGSSSCFEGSGPTASLDNNIAARRIDDCVNGNDNAVDFTTVTPPTPRNSSSTNNCNIVPTTYYAKATGALNDPATFGTNPDGSGTSPVDFTTNGQTFRVSGTGRTISAAWTVSGNGSKVVLDANAGFIIPAAFNFTGPLDLGAGSTLVVQNSTIAYTLGSVDATSTIDYAQSGTFALTPALTPTAGYGNLKLTNGTKTLPTGTTTVRGNLTVENVTGFAGFAGSSTPTFTTLNLAGNFTLLGTVTPGTASNAYTLQLTSSGVQTLTGNGNDINLFRLTVNSTASAALAATGTNLTLGNTSGGGLTLDGPLALNSNTITLIGNGLFLGEGVLTNATNGTINVAKSGGTNPGTIYFGTNETLGTLTLNPSGSGDELTLGSSLTVNNLNLTDGVLGFSGQTLIINGPVTVGTGQLRGAATSSLRFTGSGSIGALDFVNGTASLASLTLDRTSNVTINLTDVLTVGNVTLSRGALEFSASTRLVVTGSITGGNADSYVNALTLSTPANTTATLDFPLGGTLGFYRPVTLALTQDAATVTSYTARIQELPGTSRGVTAPLTNVSAVRYFRLSKETGGAAFTSGTITLRFGTDDGVNDQATLRVGSSANGNTAFTELTTVGITGSFPSSGFATGTITANITALGDFALATTATTPGLNPLPVELTSFTAQRQEAGVLLQWVTAQEKSSAYFEVQRSTDGHEFAALGTLAAAGTSTSRRTYHWVDARPVAGTAYYRLKQVDTDGSTAYSPVVVVQAGNAGLQLFPNPARQTLHVRTVASQQWRVLNLLGQPMLEGRSLDGQFSVDVSALKPGSYHLEVRTAAKGRVVQRFVKE</sequence>
<dbReference type="Gene3D" id="2.60.120.260">
    <property type="entry name" value="Galactose-binding domain-like"/>
    <property type="match status" value="1"/>
</dbReference>
<dbReference type="Gene3D" id="2.60.40.10">
    <property type="entry name" value="Immunoglobulins"/>
    <property type="match status" value="2"/>
</dbReference>
<evidence type="ECO:0000259" key="2">
    <source>
        <dbReference type="PROSITE" id="PS51841"/>
    </source>
</evidence>
<evidence type="ECO:0000313" key="3">
    <source>
        <dbReference type="EMBL" id="RTQ48240.1"/>
    </source>
</evidence>
<evidence type="ECO:0000256" key="1">
    <source>
        <dbReference type="SAM" id="MobiDB-lite"/>
    </source>
</evidence>
<dbReference type="PROSITE" id="PS51841">
    <property type="entry name" value="LTD"/>
    <property type="match status" value="1"/>
</dbReference>
<name>A0A3S0H3S8_9BACT</name>
<dbReference type="Pfam" id="PF00932">
    <property type="entry name" value="LTD"/>
    <property type="match status" value="1"/>
</dbReference>
<comment type="caution">
    <text evidence="3">The sequence shown here is derived from an EMBL/GenBank/DDBJ whole genome shotgun (WGS) entry which is preliminary data.</text>
</comment>
<feature type="compositionally biased region" description="Polar residues" evidence="1">
    <location>
        <begin position="216"/>
        <end position="227"/>
    </location>
</feature>
<feature type="compositionally biased region" description="Low complexity" evidence="1">
    <location>
        <begin position="230"/>
        <end position="242"/>
    </location>
</feature>
<feature type="domain" description="LTD" evidence="2">
    <location>
        <begin position="557"/>
        <end position="690"/>
    </location>
</feature>
<dbReference type="SUPFAM" id="SSF74853">
    <property type="entry name" value="Lamin A/C globular tail domain"/>
    <property type="match status" value="1"/>
</dbReference>
<evidence type="ECO:0000313" key="4">
    <source>
        <dbReference type="Proteomes" id="UP000282184"/>
    </source>
</evidence>
<dbReference type="Proteomes" id="UP000282184">
    <property type="component" value="Unassembled WGS sequence"/>
</dbReference>
<dbReference type="EMBL" id="RXOF01000010">
    <property type="protein sequence ID" value="RTQ48240.1"/>
    <property type="molecule type" value="Genomic_DNA"/>
</dbReference>
<organism evidence="3 4">
    <name type="scientific">Hymenobacter gummosus</name>
    <dbReference type="NCBI Taxonomy" id="1776032"/>
    <lineage>
        <taxon>Bacteria</taxon>
        <taxon>Pseudomonadati</taxon>
        <taxon>Bacteroidota</taxon>
        <taxon>Cytophagia</taxon>
        <taxon>Cytophagales</taxon>
        <taxon>Hymenobacteraceae</taxon>
        <taxon>Hymenobacter</taxon>
    </lineage>
</organism>
<proteinExistence type="predicted"/>
<dbReference type="InterPro" id="IPR036116">
    <property type="entry name" value="FN3_sf"/>
</dbReference>
<feature type="region of interest" description="Disordered" evidence="1">
    <location>
        <begin position="216"/>
        <end position="242"/>
    </location>
</feature>
<dbReference type="SUPFAM" id="SSF49265">
    <property type="entry name" value="Fibronectin type III"/>
    <property type="match status" value="1"/>
</dbReference>
<gene>
    <name evidence="3" type="ORF">EJV47_17370</name>
</gene>
<keyword evidence="4" id="KW-1185">Reference proteome</keyword>
<protein>
    <recommendedName>
        <fullName evidence="2">LTD domain-containing protein</fullName>
    </recommendedName>
</protein>
<dbReference type="InterPro" id="IPR013783">
    <property type="entry name" value="Ig-like_fold"/>
</dbReference>
<accession>A0A3S0H3S8</accession>